<evidence type="ECO:0000313" key="2">
    <source>
        <dbReference type="Proteomes" id="UP000467840"/>
    </source>
</evidence>
<organism evidence="1 2">
    <name type="scientific">Hevea brasiliensis</name>
    <name type="common">Para rubber tree</name>
    <name type="synonym">Siphonia brasiliensis</name>
    <dbReference type="NCBI Taxonomy" id="3981"/>
    <lineage>
        <taxon>Eukaryota</taxon>
        <taxon>Viridiplantae</taxon>
        <taxon>Streptophyta</taxon>
        <taxon>Embryophyta</taxon>
        <taxon>Tracheophyta</taxon>
        <taxon>Spermatophyta</taxon>
        <taxon>Magnoliopsida</taxon>
        <taxon>eudicotyledons</taxon>
        <taxon>Gunneridae</taxon>
        <taxon>Pentapetalae</taxon>
        <taxon>rosids</taxon>
        <taxon>fabids</taxon>
        <taxon>Malpighiales</taxon>
        <taxon>Euphorbiaceae</taxon>
        <taxon>Crotonoideae</taxon>
        <taxon>Micrandreae</taxon>
        <taxon>Hevea</taxon>
    </lineage>
</organism>
<keyword evidence="2" id="KW-1185">Reference proteome</keyword>
<protein>
    <submittedName>
        <fullName evidence="1">Uncharacterized protein</fullName>
    </submittedName>
</protein>
<comment type="caution">
    <text evidence="1">The sequence shown here is derived from an EMBL/GenBank/DDBJ whole genome shotgun (WGS) entry which is preliminary data.</text>
</comment>
<evidence type="ECO:0000313" key="1">
    <source>
        <dbReference type="EMBL" id="KAF2312018.1"/>
    </source>
</evidence>
<dbReference type="AlphaFoldDB" id="A0A6A6MHY9"/>
<proteinExistence type="predicted"/>
<dbReference type="EMBL" id="JAAGAX010000006">
    <property type="protein sequence ID" value="KAF2312018.1"/>
    <property type="molecule type" value="Genomic_DNA"/>
</dbReference>
<dbReference type="Proteomes" id="UP000467840">
    <property type="component" value="Chromosome 14"/>
</dbReference>
<accession>A0A6A6MHY9</accession>
<reference evidence="1 2" key="1">
    <citation type="journal article" date="2020" name="Mol. Plant">
        <title>The Chromosome-Based Rubber Tree Genome Provides New Insights into Spurge Genome Evolution and Rubber Biosynthesis.</title>
        <authorList>
            <person name="Liu J."/>
            <person name="Shi C."/>
            <person name="Shi C.C."/>
            <person name="Li W."/>
            <person name="Zhang Q.J."/>
            <person name="Zhang Y."/>
            <person name="Li K."/>
            <person name="Lu H.F."/>
            <person name="Shi C."/>
            <person name="Zhu S.T."/>
            <person name="Xiao Z.Y."/>
            <person name="Nan H."/>
            <person name="Yue Y."/>
            <person name="Zhu X.G."/>
            <person name="Wu Y."/>
            <person name="Hong X.N."/>
            <person name="Fan G.Y."/>
            <person name="Tong Y."/>
            <person name="Zhang D."/>
            <person name="Mao C.L."/>
            <person name="Liu Y.L."/>
            <person name="Hao S.J."/>
            <person name="Liu W.Q."/>
            <person name="Lv M.Q."/>
            <person name="Zhang H.B."/>
            <person name="Liu Y."/>
            <person name="Hu-Tang G.R."/>
            <person name="Wang J.P."/>
            <person name="Wang J.H."/>
            <person name="Sun Y.H."/>
            <person name="Ni S.B."/>
            <person name="Chen W.B."/>
            <person name="Zhang X.C."/>
            <person name="Jiao Y.N."/>
            <person name="Eichler E.E."/>
            <person name="Li G.H."/>
            <person name="Liu X."/>
            <person name="Gao L.Z."/>
        </authorList>
    </citation>
    <scope>NUCLEOTIDE SEQUENCE [LARGE SCALE GENOMIC DNA]</scope>
    <source>
        <strain evidence="2">cv. GT1</strain>
        <tissue evidence="1">Leaf</tissue>
    </source>
</reference>
<name>A0A6A6MHY9_HEVBR</name>
<sequence length="137" mass="15082">MDSGSQIPRVINLRYETIIFPMPLLPSSVDFNPPEGNDEVHNYVDVNLEPPVVDAEGHDTVDEVVPLRRSQRIRKPAISNGYMDYGVGKGGVGCCEHVYGEANRCADWLVNWAATIDLNVDRFVSASEGCSAMGETR</sequence>
<gene>
    <name evidence="1" type="ORF">GH714_027770</name>
</gene>